<dbReference type="GO" id="GO:0008897">
    <property type="term" value="F:holo-[acyl-carrier-protein] synthase activity"/>
    <property type="evidence" value="ECO:0007669"/>
    <property type="project" value="InterPro"/>
</dbReference>
<reference evidence="4 5" key="1">
    <citation type="submission" date="2017-06" db="EMBL/GenBank/DDBJ databases">
        <authorList>
            <person name="Kim H.J."/>
            <person name="Triplett B.A."/>
        </authorList>
    </citation>
    <scope>NUCLEOTIDE SEQUENCE [LARGE SCALE GENOMIC DNA]</scope>
    <source>
        <strain evidence="4 5">DSM 43151</strain>
    </source>
</reference>
<evidence type="ECO:0000256" key="1">
    <source>
        <dbReference type="ARBA" id="ARBA00010990"/>
    </source>
</evidence>
<comment type="similarity">
    <text evidence="1">Belongs to the P-Pant transferase superfamily. Gsp/Sfp/HetI/AcpT family.</text>
</comment>
<keyword evidence="5" id="KW-1185">Reference proteome</keyword>
<evidence type="ECO:0000259" key="3">
    <source>
        <dbReference type="Pfam" id="PF01648"/>
    </source>
</evidence>
<dbReference type="InterPro" id="IPR037143">
    <property type="entry name" value="4-PPantetheinyl_Trfase_dom_sf"/>
</dbReference>
<dbReference type="RefSeq" id="WP_239138790.1">
    <property type="nucleotide sequence ID" value="NZ_BOMU01000101.1"/>
</dbReference>
<dbReference type="PANTHER" id="PTHR12215:SF15">
    <property type="entry name" value="4'-PHOSPHOPANTETHEINYL TRANSFERASE SUPERFAMILY-RELATED"/>
    <property type="match status" value="1"/>
</dbReference>
<keyword evidence="2 4" id="KW-0808">Transferase</keyword>
<dbReference type="InterPro" id="IPR050559">
    <property type="entry name" value="P-Pant_transferase_sf"/>
</dbReference>
<dbReference type="Proteomes" id="UP000198415">
    <property type="component" value="Unassembled WGS sequence"/>
</dbReference>
<dbReference type="EMBL" id="FZNR01000024">
    <property type="protein sequence ID" value="SNS78449.1"/>
    <property type="molecule type" value="Genomic_DNA"/>
</dbReference>
<sequence length="234" mass="25168">MVTARPLPPRVCDRPRRDARGQGRSLVRLRLGSRLRVAVADQRLLARVPATRTDLADTAGSPAARRTERLAARTLLRLLLADRLGPPAADTPIAVRRTGQPYLPQWPGIGISLSHDAGTVAAAIGVGVAVGVDVQSPVPAPPALLRRCCTPASRAALDRLPEAARGGEFAWIWTVQEACVKATGSGLAGAPWSIPVPYRRRAGRWADVCWVSLRGYSRLPVTVAWRDAVPGRRR</sequence>
<dbReference type="InterPro" id="IPR008278">
    <property type="entry name" value="4-PPantetheinyl_Trfase_dom"/>
</dbReference>
<feature type="domain" description="4'-phosphopantetheinyl transferase" evidence="3">
    <location>
        <begin position="129"/>
        <end position="188"/>
    </location>
</feature>
<dbReference type="GO" id="GO:0005829">
    <property type="term" value="C:cytosol"/>
    <property type="evidence" value="ECO:0007669"/>
    <property type="project" value="TreeGrafter"/>
</dbReference>
<dbReference type="PANTHER" id="PTHR12215">
    <property type="entry name" value="PHOSPHOPANTETHEINE TRANSFERASE"/>
    <property type="match status" value="1"/>
</dbReference>
<evidence type="ECO:0000313" key="5">
    <source>
        <dbReference type="Proteomes" id="UP000198415"/>
    </source>
</evidence>
<name>A0A239HAL3_9ACTN</name>
<dbReference type="SUPFAM" id="SSF56214">
    <property type="entry name" value="4'-phosphopantetheinyl transferase"/>
    <property type="match status" value="2"/>
</dbReference>
<dbReference type="Pfam" id="PF01648">
    <property type="entry name" value="ACPS"/>
    <property type="match status" value="1"/>
</dbReference>
<evidence type="ECO:0000313" key="4">
    <source>
        <dbReference type="EMBL" id="SNS78449.1"/>
    </source>
</evidence>
<dbReference type="GO" id="GO:0019878">
    <property type="term" value="P:lysine biosynthetic process via aminoadipic acid"/>
    <property type="evidence" value="ECO:0007669"/>
    <property type="project" value="TreeGrafter"/>
</dbReference>
<dbReference type="Gene3D" id="3.90.470.20">
    <property type="entry name" value="4'-phosphopantetheinyl transferase domain"/>
    <property type="match status" value="1"/>
</dbReference>
<gene>
    <name evidence="4" type="ORF">SAMN06264365_1249</name>
</gene>
<dbReference type="GO" id="GO:0000287">
    <property type="term" value="F:magnesium ion binding"/>
    <property type="evidence" value="ECO:0007669"/>
    <property type="project" value="InterPro"/>
</dbReference>
<evidence type="ECO:0000256" key="2">
    <source>
        <dbReference type="ARBA" id="ARBA00022679"/>
    </source>
</evidence>
<protein>
    <submittedName>
        <fullName evidence="4">4'-phosphopantetheinyl transferase</fullName>
    </submittedName>
</protein>
<accession>A0A239HAL3</accession>
<proteinExistence type="inferred from homology"/>
<dbReference type="AlphaFoldDB" id="A0A239HAL3"/>
<organism evidence="4 5">
    <name type="scientific">Actinoplanes regularis</name>
    <dbReference type="NCBI Taxonomy" id="52697"/>
    <lineage>
        <taxon>Bacteria</taxon>
        <taxon>Bacillati</taxon>
        <taxon>Actinomycetota</taxon>
        <taxon>Actinomycetes</taxon>
        <taxon>Micromonosporales</taxon>
        <taxon>Micromonosporaceae</taxon>
        <taxon>Actinoplanes</taxon>
    </lineage>
</organism>